<comment type="caution">
    <text evidence="1">The sequence shown here is derived from an EMBL/GenBank/DDBJ whole genome shotgun (WGS) entry which is preliminary data.</text>
</comment>
<dbReference type="EMBL" id="JYDO01000148">
    <property type="protein sequence ID" value="KRZ68996.1"/>
    <property type="molecule type" value="Genomic_DNA"/>
</dbReference>
<proteinExistence type="predicted"/>
<reference evidence="1 2" key="1">
    <citation type="submission" date="2015-01" db="EMBL/GenBank/DDBJ databases">
        <title>Evolution of Trichinella species and genotypes.</title>
        <authorList>
            <person name="Korhonen P.K."/>
            <person name="Edoardo P."/>
            <person name="Giuseppe L.R."/>
            <person name="Gasser R.B."/>
        </authorList>
    </citation>
    <scope>NUCLEOTIDE SEQUENCE [LARGE SCALE GENOMIC DNA]</scope>
    <source>
        <strain evidence="1">ISS1980</strain>
    </source>
</reference>
<keyword evidence="2" id="KW-1185">Reference proteome</keyword>
<organism evidence="1 2">
    <name type="scientific">Trichinella papuae</name>
    <dbReference type="NCBI Taxonomy" id="268474"/>
    <lineage>
        <taxon>Eukaryota</taxon>
        <taxon>Metazoa</taxon>
        <taxon>Ecdysozoa</taxon>
        <taxon>Nematoda</taxon>
        <taxon>Enoplea</taxon>
        <taxon>Dorylaimia</taxon>
        <taxon>Trichinellida</taxon>
        <taxon>Trichinellidae</taxon>
        <taxon>Trichinella</taxon>
    </lineage>
</organism>
<evidence type="ECO:0000313" key="1">
    <source>
        <dbReference type="EMBL" id="KRZ68996.1"/>
    </source>
</evidence>
<evidence type="ECO:0000313" key="2">
    <source>
        <dbReference type="Proteomes" id="UP000054843"/>
    </source>
</evidence>
<dbReference type="AlphaFoldDB" id="A0A0V1MAU7"/>
<name>A0A0V1MAU7_9BILA</name>
<protein>
    <submittedName>
        <fullName evidence="1">Uncharacterized protein</fullName>
    </submittedName>
</protein>
<dbReference type="Proteomes" id="UP000054843">
    <property type="component" value="Unassembled WGS sequence"/>
</dbReference>
<gene>
    <name evidence="1" type="ORF">T10_11002</name>
</gene>
<accession>A0A0V1MAU7</accession>
<sequence>MSSPPSGLPSLCLVENFAALRYSVTTTATLSGQTSKATAGYLVVHNVQISGPKSTMYSAGRPFAECCMREPQLITVSRCHFASFQVENCGDDCLSACSDDQFQPKLINVSIDCLFSSKRSLLENIARLHGIREMVCLHSLMFPSALSDA</sequence>